<organism evidence="3 5">
    <name type="scientific">Bacteroides fragilis str. 3783N1-6</name>
    <dbReference type="NCBI Taxonomy" id="1339310"/>
    <lineage>
        <taxon>Bacteria</taxon>
        <taxon>Pseudomonadati</taxon>
        <taxon>Bacteroidota</taxon>
        <taxon>Bacteroidia</taxon>
        <taxon>Bacteroidales</taxon>
        <taxon>Bacteroidaceae</taxon>
        <taxon>Bacteroides</taxon>
    </lineage>
</organism>
<evidence type="ECO:0000313" key="2">
    <source>
        <dbReference type="EMBL" id="EYB07797.1"/>
    </source>
</evidence>
<evidence type="ECO:0000313" key="5">
    <source>
        <dbReference type="Proteomes" id="UP000021175"/>
    </source>
</evidence>
<protein>
    <submittedName>
        <fullName evidence="3">Uncharacterized protein</fullName>
    </submittedName>
</protein>
<dbReference type="AlphaFoldDB" id="A0AB73AIG8"/>
<proteinExistence type="predicted"/>
<evidence type="ECO:0000313" key="1">
    <source>
        <dbReference type="EMBL" id="EYB07755.1"/>
    </source>
</evidence>
<reference evidence="3 5" key="1">
    <citation type="submission" date="2014-02" db="EMBL/GenBank/DDBJ databases">
        <authorList>
            <person name="Sears C."/>
            <person name="Carroll K."/>
            <person name="Sack B.R."/>
            <person name="Qadri F."/>
            <person name="Myers L.L."/>
            <person name="Chung G.-T."/>
            <person name="Escheverria P."/>
            <person name="Fraser C.M."/>
            <person name="Sadzewicz L."/>
            <person name="Shefchek K.A."/>
            <person name="Tallon L."/>
            <person name="Das S.P."/>
            <person name="Daugherty S."/>
            <person name="Mongodin E.F."/>
        </authorList>
    </citation>
    <scope>NUCLEOTIDE SEQUENCE [LARGE SCALE GENOMIC DNA]</scope>
    <source>
        <strain evidence="3 5">3783N1-6</strain>
    </source>
</reference>
<dbReference type="EMBL" id="JGEU01000051">
    <property type="protein sequence ID" value="EYB07755.1"/>
    <property type="molecule type" value="Genomic_DNA"/>
</dbReference>
<evidence type="ECO:0000313" key="3">
    <source>
        <dbReference type="EMBL" id="EYB08971.1"/>
    </source>
</evidence>
<dbReference type="EMBL" id="JGEU01000049">
    <property type="protein sequence ID" value="EYB07797.1"/>
    <property type="molecule type" value="Genomic_DNA"/>
</dbReference>
<comment type="caution">
    <text evidence="3">The sequence shown here is derived from an EMBL/GenBank/DDBJ whole genome shotgun (WGS) entry which is preliminary data.</text>
</comment>
<dbReference type="Proteomes" id="UP000021175">
    <property type="component" value="Unassembled WGS sequence"/>
</dbReference>
<evidence type="ECO:0000313" key="4">
    <source>
        <dbReference type="EMBL" id="EYB09022.1"/>
    </source>
</evidence>
<sequence length="54" mass="6430">MGSFFSMPVFYFQASLCERERKDNQRPSLCESDCKDNDFYNNDPNKKKIIFVIL</sequence>
<gene>
    <name evidence="4" type="ORF">M119_2871</name>
    <name evidence="3" type="ORF">M119_2875</name>
    <name evidence="2" type="ORF">M119_4122</name>
    <name evidence="1" type="ORF">M119_4170</name>
</gene>
<name>A0AB73AIG8_BACFG</name>
<dbReference type="EMBL" id="JGEU01000038">
    <property type="protein sequence ID" value="EYB08971.1"/>
    <property type="molecule type" value="Genomic_DNA"/>
</dbReference>
<dbReference type="EMBL" id="JGEU01000037">
    <property type="protein sequence ID" value="EYB09022.1"/>
    <property type="molecule type" value="Genomic_DNA"/>
</dbReference>
<accession>A0AB73AIG8</accession>